<dbReference type="GO" id="GO:0006396">
    <property type="term" value="P:RNA processing"/>
    <property type="evidence" value="ECO:0007669"/>
    <property type="project" value="InterPro"/>
</dbReference>
<dbReference type="SUPFAM" id="SSF54928">
    <property type="entry name" value="RNA-binding domain, RBD"/>
    <property type="match status" value="1"/>
</dbReference>
<protein>
    <recommendedName>
        <fullName evidence="6">HTH La-type RNA-binding domain-containing protein</fullName>
    </recommendedName>
</protein>
<dbReference type="Pfam" id="PF05383">
    <property type="entry name" value="La"/>
    <property type="match status" value="1"/>
</dbReference>
<dbReference type="GO" id="GO:1990904">
    <property type="term" value="C:ribonucleoprotein complex"/>
    <property type="evidence" value="ECO:0007669"/>
    <property type="project" value="InterPro"/>
</dbReference>
<sequence length="271" mass="30381">MKDEDAGMDDALSPGAIKSIKRQVCYYLCDSNLVRDDFLQTKIGEDSDGFVDLAVLCTFNRMKTFLKLGEDVKVGDAPASVCKSVGEILRDCEDIVVSEDGLRVKRKEPLGDVGELKKMIKARSLHVTPFPFDTKLETLEDFFRTKVPINSVQMLKKRGAFSGDIFLECKSIQAAQELIDMEIEYAGALLRKEFKGNWENGRGDRQKKMKEGKMVEEKAKKGGNRPEPETIPGCLVRFEFLKDAPESVNQKGIRAALTEAGFHTKWVVYVA</sequence>
<feature type="domain" description="HTH La-type RNA-binding" evidence="6">
    <location>
        <begin position="10"/>
        <end position="114"/>
    </location>
</feature>
<dbReference type="OrthoDB" id="439993at2759"/>
<comment type="caution">
    <text evidence="7">The sequence shown here is derived from an EMBL/GenBank/DDBJ whole genome shotgun (WGS) entry which is preliminary data.</text>
</comment>
<evidence type="ECO:0000256" key="4">
    <source>
        <dbReference type="PROSITE-ProRule" id="PRU00332"/>
    </source>
</evidence>
<dbReference type="InterPro" id="IPR036388">
    <property type="entry name" value="WH-like_DNA-bd_sf"/>
</dbReference>
<keyword evidence="2 4" id="KW-0694">RNA-binding</keyword>
<name>A0A8S1JHJ7_9CHLO</name>
<feature type="region of interest" description="Disordered" evidence="5">
    <location>
        <begin position="200"/>
        <end position="228"/>
    </location>
</feature>
<dbReference type="PRINTS" id="PR00302">
    <property type="entry name" value="LUPUSLA"/>
</dbReference>
<evidence type="ECO:0000256" key="2">
    <source>
        <dbReference type="ARBA" id="ARBA00022884"/>
    </source>
</evidence>
<evidence type="ECO:0000259" key="6">
    <source>
        <dbReference type="PROSITE" id="PS50961"/>
    </source>
</evidence>
<accession>A0A8S1JHJ7</accession>
<dbReference type="GO" id="GO:0003729">
    <property type="term" value="F:mRNA binding"/>
    <property type="evidence" value="ECO:0007669"/>
    <property type="project" value="TreeGrafter"/>
</dbReference>
<dbReference type="PANTHER" id="PTHR22792">
    <property type="entry name" value="LUPUS LA PROTEIN-RELATED"/>
    <property type="match status" value="1"/>
</dbReference>
<dbReference type="SUPFAM" id="SSF46785">
    <property type="entry name" value="Winged helix' DNA-binding domain"/>
    <property type="match status" value="1"/>
</dbReference>
<reference evidence="7" key="1">
    <citation type="submission" date="2020-12" db="EMBL/GenBank/DDBJ databases">
        <authorList>
            <person name="Iha C."/>
        </authorList>
    </citation>
    <scope>NUCLEOTIDE SEQUENCE</scope>
</reference>
<dbReference type="Gene3D" id="3.30.70.330">
    <property type="match status" value="1"/>
</dbReference>
<gene>
    <name evidence="7" type="ORF">OSTQU699_LOCUS9363</name>
</gene>
<dbReference type="InterPro" id="IPR045180">
    <property type="entry name" value="La_dom_prot"/>
</dbReference>
<dbReference type="SMART" id="SM00715">
    <property type="entry name" value="LA"/>
    <property type="match status" value="1"/>
</dbReference>
<dbReference type="Proteomes" id="UP000708148">
    <property type="component" value="Unassembled WGS sequence"/>
</dbReference>
<dbReference type="Gene3D" id="1.10.10.10">
    <property type="entry name" value="Winged helix-like DNA-binding domain superfamily/Winged helix DNA-binding domain"/>
    <property type="match status" value="1"/>
</dbReference>
<keyword evidence="8" id="KW-1185">Reference proteome</keyword>
<keyword evidence="3" id="KW-0539">Nucleus</keyword>
<dbReference type="PANTHER" id="PTHR22792:SF140">
    <property type="entry name" value="ACHILLES, ISOFORM A"/>
    <property type="match status" value="1"/>
</dbReference>
<evidence type="ECO:0000256" key="3">
    <source>
        <dbReference type="ARBA" id="ARBA00023242"/>
    </source>
</evidence>
<comment type="subcellular location">
    <subcellularLocation>
        <location evidence="1">Nucleus</location>
    </subcellularLocation>
</comment>
<dbReference type="InterPro" id="IPR006630">
    <property type="entry name" value="La_HTH"/>
</dbReference>
<evidence type="ECO:0000256" key="5">
    <source>
        <dbReference type="SAM" id="MobiDB-lite"/>
    </source>
</evidence>
<feature type="non-terminal residue" evidence="7">
    <location>
        <position position="271"/>
    </location>
</feature>
<evidence type="ECO:0000313" key="8">
    <source>
        <dbReference type="Proteomes" id="UP000708148"/>
    </source>
</evidence>
<evidence type="ECO:0000256" key="1">
    <source>
        <dbReference type="ARBA" id="ARBA00004123"/>
    </source>
</evidence>
<dbReference type="InterPro" id="IPR035979">
    <property type="entry name" value="RBD_domain_sf"/>
</dbReference>
<proteinExistence type="predicted"/>
<dbReference type="EMBL" id="CAJHUC010002572">
    <property type="protein sequence ID" value="CAD7704006.1"/>
    <property type="molecule type" value="Genomic_DNA"/>
</dbReference>
<dbReference type="InterPro" id="IPR002344">
    <property type="entry name" value="Lupus_La"/>
</dbReference>
<dbReference type="AlphaFoldDB" id="A0A8S1JHJ7"/>
<organism evidence="7 8">
    <name type="scientific">Ostreobium quekettii</name>
    <dbReference type="NCBI Taxonomy" id="121088"/>
    <lineage>
        <taxon>Eukaryota</taxon>
        <taxon>Viridiplantae</taxon>
        <taxon>Chlorophyta</taxon>
        <taxon>core chlorophytes</taxon>
        <taxon>Ulvophyceae</taxon>
        <taxon>TCBD clade</taxon>
        <taxon>Bryopsidales</taxon>
        <taxon>Ostreobineae</taxon>
        <taxon>Ostreobiaceae</taxon>
        <taxon>Ostreobium</taxon>
    </lineage>
</organism>
<dbReference type="PROSITE" id="PS50961">
    <property type="entry name" value="HTH_LA"/>
    <property type="match status" value="1"/>
</dbReference>
<dbReference type="InterPro" id="IPR012677">
    <property type="entry name" value="Nucleotide-bd_a/b_plait_sf"/>
</dbReference>
<dbReference type="GO" id="GO:0005634">
    <property type="term" value="C:nucleus"/>
    <property type="evidence" value="ECO:0007669"/>
    <property type="project" value="UniProtKB-SubCell"/>
</dbReference>
<dbReference type="InterPro" id="IPR036390">
    <property type="entry name" value="WH_DNA-bd_sf"/>
</dbReference>
<evidence type="ECO:0000313" key="7">
    <source>
        <dbReference type="EMBL" id="CAD7704006.1"/>
    </source>
</evidence>